<dbReference type="GO" id="GO:0010142">
    <property type="term" value="P:farnesyl diphosphate biosynthetic process, mevalonate pathway"/>
    <property type="evidence" value="ECO:0007669"/>
    <property type="project" value="InterPro"/>
</dbReference>
<gene>
    <name evidence="3" type="ORF">ACAT0790_LOCUS14534</name>
</gene>
<keyword evidence="1" id="KW-0808">Transferase</keyword>
<dbReference type="Gene3D" id="3.40.47.10">
    <property type="match status" value="1"/>
</dbReference>
<dbReference type="AlphaFoldDB" id="A0A7S1LWC9"/>
<feature type="domain" description="Hydroxymethylglutaryl-coenzyme A synthase C-terminal" evidence="2">
    <location>
        <begin position="23"/>
        <end position="122"/>
    </location>
</feature>
<dbReference type="InterPro" id="IPR013746">
    <property type="entry name" value="HMG_CoA_synt_C_dom"/>
</dbReference>
<dbReference type="PANTHER" id="PTHR43323:SF2">
    <property type="entry name" value="HYDROXYMETHYLGLUTARYL-COA SYNTHASE"/>
    <property type="match status" value="1"/>
</dbReference>
<evidence type="ECO:0000256" key="1">
    <source>
        <dbReference type="ARBA" id="ARBA00022679"/>
    </source>
</evidence>
<protein>
    <recommendedName>
        <fullName evidence="2">Hydroxymethylglutaryl-coenzyme A synthase C-terminal domain-containing protein</fullName>
    </recommendedName>
</protein>
<dbReference type="GO" id="GO:0004421">
    <property type="term" value="F:hydroxymethylglutaryl-CoA synthase activity"/>
    <property type="evidence" value="ECO:0007669"/>
    <property type="project" value="InterPro"/>
</dbReference>
<dbReference type="SUPFAM" id="SSF53901">
    <property type="entry name" value="Thiolase-like"/>
    <property type="match status" value="1"/>
</dbReference>
<evidence type="ECO:0000259" key="2">
    <source>
        <dbReference type="Pfam" id="PF08540"/>
    </source>
</evidence>
<reference evidence="3" key="1">
    <citation type="submission" date="2021-01" db="EMBL/GenBank/DDBJ databases">
        <authorList>
            <person name="Corre E."/>
            <person name="Pelletier E."/>
            <person name="Niang G."/>
            <person name="Scheremetjew M."/>
            <person name="Finn R."/>
            <person name="Kale V."/>
            <person name="Holt S."/>
            <person name="Cochrane G."/>
            <person name="Meng A."/>
            <person name="Brown T."/>
            <person name="Cohen L."/>
        </authorList>
    </citation>
    <scope>NUCLEOTIDE SEQUENCE</scope>
    <source>
        <strain evidence="3">OF101</strain>
    </source>
</reference>
<sequence length="737" mass="85860">MAFAGAGSTATLFFPDAPMPHHSTRASAVLHRFDFFKPVGWHDMAPITDGKYSVECYLDALDACYKTLRKKLNNRDVLAITDYNVFHTGGGYHIVRKAFERLVRNERPDSKGPERDHLVETKLNVSCSLLKIIGPCHTVSSFLNTSSVIMNTMEKGLGKVICVFTYGSGCAASMYQMRIDDVPYFDPIEIWKLKFYRNALKCNPEECIIHNFYVQTWMKFDYRPIGRRTFKIPVSKYEEDVYYLMEIDNFGRRFYHRGGLKTGPMDKKYMLLVDHEEDRGFRPKYGPIPEAPEERQKSIEEVWRDIEYEMTYDHEAEEGNFAEVGEFDDRYNSGQKVTIIKPYPERKRHGTTIDPDGMEHSYQIVGTWARRWPQEMVRTHDGSWTFEIVLSENRWEEFYLIQDWDMSKRIYPFQERSFKNVPTVGPHDGGHSKFWFLDCRDRMDVPEEQVGMPGDKYLVTFRWHRLKELSWDRLDGETGEPTPGQYYVSGSWADWDYVELTPNESKPGWYSTEVQMTSLGIEFKIVRNEDPTQRIYPLVLGPSDLPVTQHTPVQGPDKLGNTSWKVQDRTLGSLYRLSFFRDPEDCEPTAMKVVWDKVGERAVVEPEPNYYIIAAYNAWGANDMTKMARVEQTNAWTAEVPIQLLAFDPSFPDQKRPLMPFKLMMHKMPDRIIHPDKEDCTQLMRYTTIMDDESSGKFNWLIGKAPSDKAKNGDTFIVRLELQEDGSYKITWAKKQL</sequence>
<dbReference type="PANTHER" id="PTHR43323">
    <property type="entry name" value="3-HYDROXY-3-METHYLGLUTARYL COENZYME A SYNTHASE"/>
    <property type="match status" value="1"/>
</dbReference>
<name>A0A7S1LWC9_ALECA</name>
<dbReference type="Pfam" id="PF08540">
    <property type="entry name" value="HMG_CoA_synt_C"/>
    <property type="match status" value="1"/>
</dbReference>
<organism evidence="3">
    <name type="scientific">Alexandrium catenella</name>
    <name type="common">Red tide dinoflagellate</name>
    <name type="synonym">Gonyaulax catenella</name>
    <dbReference type="NCBI Taxonomy" id="2925"/>
    <lineage>
        <taxon>Eukaryota</taxon>
        <taxon>Sar</taxon>
        <taxon>Alveolata</taxon>
        <taxon>Dinophyceae</taxon>
        <taxon>Gonyaulacales</taxon>
        <taxon>Pyrocystaceae</taxon>
        <taxon>Alexandrium</taxon>
    </lineage>
</organism>
<dbReference type="GO" id="GO:0006084">
    <property type="term" value="P:acetyl-CoA metabolic process"/>
    <property type="evidence" value="ECO:0007669"/>
    <property type="project" value="InterPro"/>
</dbReference>
<proteinExistence type="predicted"/>
<accession>A0A7S1LWC9</accession>
<evidence type="ECO:0000313" key="3">
    <source>
        <dbReference type="EMBL" id="CAD9115282.1"/>
    </source>
</evidence>
<dbReference type="InterPro" id="IPR016039">
    <property type="entry name" value="Thiolase-like"/>
</dbReference>
<dbReference type="EMBL" id="HBGE01024021">
    <property type="protein sequence ID" value="CAD9115282.1"/>
    <property type="molecule type" value="Transcribed_RNA"/>
</dbReference>